<organism evidence="3 4">
    <name type="scientific">Xylophilus rhododendri</name>
    <dbReference type="NCBI Taxonomy" id="2697032"/>
    <lineage>
        <taxon>Bacteria</taxon>
        <taxon>Pseudomonadati</taxon>
        <taxon>Pseudomonadota</taxon>
        <taxon>Betaproteobacteria</taxon>
        <taxon>Burkholderiales</taxon>
        <taxon>Xylophilus</taxon>
    </lineage>
</organism>
<dbReference type="Gene3D" id="1.25.40.10">
    <property type="entry name" value="Tetratricopeptide repeat domain"/>
    <property type="match status" value="1"/>
</dbReference>
<reference evidence="3 4" key="1">
    <citation type="submission" date="2020-01" db="EMBL/GenBank/DDBJ databases">
        <title>Genome sequencing of strain KACC 21265.</title>
        <authorList>
            <person name="Heo J."/>
            <person name="Kim S.-J."/>
            <person name="Kim J.-S."/>
            <person name="Hong S.-B."/>
            <person name="Kwon S.-W."/>
        </authorList>
    </citation>
    <scope>NUCLEOTIDE SEQUENCE [LARGE SCALE GENOMIC DNA]</scope>
    <source>
        <strain evidence="3 4">KACC 21265</strain>
    </source>
</reference>
<dbReference type="SUPFAM" id="SSF48452">
    <property type="entry name" value="TPR-like"/>
    <property type="match status" value="1"/>
</dbReference>
<keyword evidence="1" id="KW-0732">Signal</keyword>
<name>A0A857J2W0_9BURK</name>
<accession>A0A857J2W0</accession>
<keyword evidence="4" id="KW-1185">Reference proteome</keyword>
<sequence>MPLCQTRAALVLLAASCLATGAHAEIDALVRDAIGLQQSGQAQAAFDMLSSHEVERAGDPDFDTVLGISANDIGNYPRAILALERALAVMPGQARIQAELGRALFAVGDNQAAHTLLSQARQGQVPEGAARTIDQFLNAIARVEDASRSSVRGYVEGGFGYDSNVNSGPTGANVAVPVFGGLILTLDPAGVRRESSFASAGAGVAGRYVVDPRWSVIGGASVSARPNTSAVHGMDTAQADANAGVSYRHERHELILATQLSSFRYGSDTLRQTAGGTAEWVYRLDGFRQFDSYLQYARLHYPQQHLRDTDRTVLGTSYAHRFAGGQLAYGGAYVGREATRADNVDQLGHRLVGLRAGVQAPVSATLAGFATLGWERRLYGGEDPFFLVRREDKQATLNLGLLWDPAPLWRVTPQLALTRVESNSPIADFHKAVLSVNARRDF</sequence>
<proteinExistence type="predicted"/>
<evidence type="ECO:0000259" key="2">
    <source>
        <dbReference type="Pfam" id="PF04575"/>
    </source>
</evidence>
<feature type="chain" id="PRO_5032999537" evidence="1">
    <location>
        <begin position="25"/>
        <end position="442"/>
    </location>
</feature>
<protein>
    <submittedName>
        <fullName evidence="3">DUF560 domain-containing protein</fullName>
    </submittedName>
</protein>
<feature type="signal peptide" evidence="1">
    <location>
        <begin position="1"/>
        <end position="24"/>
    </location>
</feature>
<feature type="domain" description="Surface lipoprotein assembly modifier C-terminal" evidence="2">
    <location>
        <begin position="200"/>
        <end position="442"/>
    </location>
</feature>
<evidence type="ECO:0000256" key="1">
    <source>
        <dbReference type="SAM" id="SignalP"/>
    </source>
</evidence>
<dbReference type="Pfam" id="PF14559">
    <property type="entry name" value="TPR_19"/>
    <property type="match status" value="1"/>
</dbReference>
<dbReference type="InterPro" id="IPR007655">
    <property type="entry name" value="Slam_C"/>
</dbReference>
<dbReference type="AlphaFoldDB" id="A0A857J2W0"/>
<dbReference type="Pfam" id="PF04575">
    <property type="entry name" value="SlipAM"/>
    <property type="match status" value="1"/>
</dbReference>
<gene>
    <name evidence="3" type="ORF">GT347_06025</name>
</gene>
<dbReference type="EMBL" id="CP047650">
    <property type="protein sequence ID" value="QHI97583.1"/>
    <property type="molecule type" value="Genomic_DNA"/>
</dbReference>
<dbReference type="InterPro" id="IPR011990">
    <property type="entry name" value="TPR-like_helical_dom_sf"/>
</dbReference>
<evidence type="ECO:0000313" key="3">
    <source>
        <dbReference type="EMBL" id="QHI97583.1"/>
    </source>
</evidence>
<evidence type="ECO:0000313" key="4">
    <source>
        <dbReference type="Proteomes" id="UP000464787"/>
    </source>
</evidence>
<dbReference type="Proteomes" id="UP000464787">
    <property type="component" value="Chromosome"/>
</dbReference>
<dbReference type="KEGG" id="xyk:GT347_06025"/>
<dbReference type="RefSeq" id="WP_160551101.1">
    <property type="nucleotide sequence ID" value="NZ_CP047650.1"/>
</dbReference>